<evidence type="ECO:0000313" key="3">
    <source>
        <dbReference type="Proteomes" id="UP001217089"/>
    </source>
</evidence>
<evidence type="ECO:0000256" key="1">
    <source>
        <dbReference type="SAM" id="MobiDB-lite"/>
    </source>
</evidence>
<sequence>MNNEGEKESSLRHLPPGKLNDIRQMFEGTTTRTKPLINKPRPATTLFSPPSETQNERKDTRRPATTLFTDAGTVMQEKERIPPKIRCPKPFRVSDHPRPKSELCKPAISQALQQINRNVPTFDKGSPKKQVPKPSERSPNKQALLPSGKSCNDEKEVTKSVERSSLKPILPTKPAQNVNQINKVTIETKHNEQEKTENPLLNNSRSERPVSVLQRTKMFENIESTDPSVSPVHTLRKKSGDGPMMTGIENNSSENPYCAPWDSKLRVSKQPIVLKLPKSPPPKKPPRTGAHDEYMQTKVFQKTDSLQTQNQDSKDYVLYDTVPDEDNDTKEQVEPVYRRIQKIQSAPAISPEKRRSSEDGDKTRPGKPQRPPPPKPRPASISSDECNENRQTYSISTLKRQHVKKKAHFDLDLDEVKFWDLPQDRLQRNKELRRSLSAECIATDISGDPVYIDPVNVVNFRDDTGSPIGYEVYVDSTGLVVTIETILLAYVITIPDAKKGGFVLEILALCNYVY</sequence>
<feature type="region of interest" description="Disordered" evidence="1">
    <location>
        <begin position="1"/>
        <end position="102"/>
    </location>
</feature>
<comment type="caution">
    <text evidence="2">The sequence shown here is derived from an EMBL/GenBank/DDBJ whole genome shotgun (WGS) entry which is preliminary data.</text>
</comment>
<proteinExistence type="predicted"/>
<name>A0ABQ9E3K3_TEGGR</name>
<feature type="region of interest" description="Disordered" evidence="1">
    <location>
        <begin position="116"/>
        <end position="387"/>
    </location>
</feature>
<feature type="compositionally biased region" description="Polar residues" evidence="1">
    <location>
        <begin position="174"/>
        <end position="185"/>
    </location>
</feature>
<feature type="compositionally biased region" description="Basic and acidic residues" evidence="1">
    <location>
        <begin position="92"/>
        <end position="102"/>
    </location>
</feature>
<feature type="compositionally biased region" description="Basic and acidic residues" evidence="1">
    <location>
        <begin position="151"/>
        <end position="165"/>
    </location>
</feature>
<feature type="compositionally biased region" description="Polar residues" evidence="1">
    <location>
        <begin position="298"/>
        <end position="311"/>
    </location>
</feature>
<evidence type="ECO:0000313" key="2">
    <source>
        <dbReference type="EMBL" id="KAJ8299720.1"/>
    </source>
</evidence>
<feature type="compositionally biased region" description="Pro residues" evidence="1">
    <location>
        <begin position="368"/>
        <end position="377"/>
    </location>
</feature>
<feature type="compositionally biased region" description="Basic and acidic residues" evidence="1">
    <location>
        <begin position="1"/>
        <end position="11"/>
    </location>
</feature>
<reference evidence="2 3" key="1">
    <citation type="submission" date="2022-12" db="EMBL/GenBank/DDBJ databases">
        <title>Chromosome-level genome of Tegillarca granosa.</title>
        <authorList>
            <person name="Kim J."/>
        </authorList>
    </citation>
    <scope>NUCLEOTIDE SEQUENCE [LARGE SCALE GENOMIC DNA]</scope>
    <source>
        <strain evidence="2">Teg-2019</strain>
        <tissue evidence="2">Adductor muscle</tissue>
    </source>
</reference>
<protein>
    <submittedName>
        <fullName evidence="2">Uncharacterized protein</fullName>
    </submittedName>
</protein>
<gene>
    <name evidence="2" type="ORF">KUTeg_023780</name>
</gene>
<dbReference type="EMBL" id="JARBDR010000921">
    <property type="protein sequence ID" value="KAJ8299720.1"/>
    <property type="molecule type" value="Genomic_DNA"/>
</dbReference>
<dbReference type="Proteomes" id="UP001217089">
    <property type="component" value="Unassembled WGS sequence"/>
</dbReference>
<feature type="compositionally biased region" description="Basic and acidic residues" evidence="1">
    <location>
        <begin position="351"/>
        <end position="364"/>
    </location>
</feature>
<organism evidence="2 3">
    <name type="scientific">Tegillarca granosa</name>
    <name type="common">Malaysian cockle</name>
    <name type="synonym">Anadara granosa</name>
    <dbReference type="NCBI Taxonomy" id="220873"/>
    <lineage>
        <taxon>Eukaryota</taxon>
        <taxon>Metazoa</taxon>
        <taxon>Spiralia</taxon>
        <taxon>Lophotrochozoa</taxon>
        <taxon>Mollusca</taxon>
        <taxon>Bivalvia</taxon>
        <taxon>Autobranchia</taxon>
        <taxon>Pteriomorphia</taxon>
        <taxon>Arcoida</taxon>
        <taxon>Arcoidea</taxon>
        <taxon>Arcidae</taxon>
        <taxon>Tegillarca</taxon>
    </lineage>
</organism>
<accession>A0ABQ9E3K3</accession>
<keyword evidence="3" id="KW-1185">Reference proteome</keyword>
<feature type="compositionally biased region" description="Basic and acidic residues" evidence="1">
    <location>
        <begin position="186"/>
        <end position="197"/>
    </location>
</feature>